<evidence type="ECO:0000256" key="1">
    <source>
        <dbReference type="ARBA" id="ARBA00003174"/>
    </source>
</evidence>
<organism evidence="6 7">
    <name type="scientific">Colletotrichum fioriniae PJ7</name>
    <dbReference type="NCBI Taxonomy" id="1445577"/>
    <lineage>
        <taxon>Eukaryota</taxon>
        <taxon>Fungi</taxon>
        <taxon>Dikarya</taxon>
        <taxon>Ascomycota</taxon>
        <taxon>Pezizomycotina</taxon>
        <taxon>Sordariomycetes</taxon>
        <taxon>Hypocreomycetidae</taxon>
        <taxon>Glomerellales</taxon>
        <taxon>Glomerellaceae</taxon>
        <taxon>Colletotrichum</taxon>
        <taxon>Colletotrichum acutatum species complex</taxon>
    </lineage>
</organism>
<comment type="similarity">
    <text evidence="2">Belongs to the peptidase M43B family.</text>
</comment>
<dbReference type="GO" id="GO:0008237">
    <property type="term" value="F:metallopeptidase activity"/>
    <property type="evidence" value="ECO:0007669"/>
    <property type="project" value="InterPro"/>
</dbReference>
<comment type="caution">
    <text evidence="6">The sequence shown here is derived from an EMBL/GenBank/DDBJ whole genome shotgun (WGS) entry which is preliminary data.</text>
</comment>
<feature type="compositionally biased region" description="Low complexity" evidence="3">
    <location>
        <begin position="99"/>
        <end position="129"/>
    </location>
</feature>
<dbReference type="HOGENOM" id="CLU_025346_0_0_1"/>
<sequence>MRFLAFIYFLSGPISWASAQNFSNLSTSDAPASSIARPPVSVSSPEPAAPPSASTRPNIPPEASSVARPPASEARPSSAQPSIQIIKPSSANVEVATKAASASSAVPASPNSPKEAASSVQVSVSGQAVPSREITNSREAASSRVIVQTGGASASIPNSNPEQRSSQTQSSGPRGPGSSTLVQVQGPGTTGNGAPQASGTQAVDDPGNVASTQVSRTGSLGAGQATYTISSPELATTASFAAQPSDSFQGVNDTAILAVPESQVATPPDKSTIEQFQAELNVNVPAKSINNNNARALAILETAYFEYFAKKDPAPVDMGKISIPANISECQNLYSQRLARRKAFVDNVLDWMPLVSRDLRGFTNCKAVDSMEVGVYFQYMRASSTADRPNELESRVKAQIDVLNEALGAVRINFRFMALNWWEPKANEDWSRVTRREAKLLDWQRRTRAPGKLTLTVWIINGLRSSEKDDQELNSYVTFPNQQLDEADGIVIEEAHVQGGDATTLVHDVGHWFGLGHTFNEIGQECIIQDGLTNATQTSGNRDVVYQCSQVTCVGGPAVEINNYMSLSVEKQYSSCRGKIPQNGFTTDQKARMFANALEFRRGYEAGECMPDGKAAVGKRSSMQDLLDGKCPDVSKQANILMNTPHSSGSPIVGPLANKILMPMSLAWTVVFWCL</sequence>
<evidence type="ECO:0000256" key="3">
    <source>
        <dbReference type="SAM" id="MobiDB-lite"/>
    </source>
</evidence>
<feature type="compositionally biased region" description="Polar residues" evidence="3">
    <location>
        <begin position="75"/>
        <end position="92"/>
    </location>
</feature>
<dbReference type="eggNOG" id="ENOG502S819">
    <property type="taxonomic scope" value="Eukaryota"/>
</dbReference>
<protein>
    <recommendedName>
        <fullName evidence="5">Peptidase M43 pregnancy-associated plasma-A domain-containing protein</fullName>
    </recommendedName>
</protein>
<name>A0A010QPD4_9PEZI</name>
<keyword evidence="4" id="KW-0732">Signal</keyword>
<feature type="region of interest" description="Disordered" evidence="3">
    <location>
        <begin position="27"/>
        <end position="217"/>
    </location>
</feature>
<feature type="chain" id="PRO_5001456045" description="Peptidase M43 pregnancy-associated plasma-A domain-containing protein" evidence="4">
    <location>
        <begin position="20"/>
        <end position="675"/>
    </location>
</feature>
<dbReference type="Proteomes" id="UP000020467">
    <property type="component" value="Unassembled WGS sequence"/>
</dbReference>
<dbReference type="EMBL" id="JARH01000344">
    <property type="protein sequence ID" value="EXF81962.1"/>
    <property type="molecule type" value="Genomic_DNA"/>
</dbReference>
<evidence type="ECO:0000256" key="4">
    <source>
        <dbReference type="SAM" id="SignalP"/>
    </source>
</evidence>
<evidence type="ECO:0000259" key="5">
    <source>
        <dbReference type="Pfam" id="PF05572"/>
    </source>
</evidence>
<feature type="signal peptide" evidence="4">
    <location>
        <begin position="1"/>
        <end position="19"/>
    </location>
</feature>
<evidence type="ECO:0000313" key="7">
    <source>
        <dbReference type="Proteomes" id="UP000020467"/>
    </source>
</evidence>
<gene>
    <name evidence="6" type="ORF">CFIO01_02670</name>
</gene>
<dbReference type="SUPFAM" id="SSF55486">
    <property type="entry name" value="Metalloproteases ('zincins'), catalytic domain"/>
    <property type="match status" value="1"/>
</dbReference>
<keyword evidence="7" id="KW-1185">Reference proteome</keyword>
<comment type="function">
    <text evidence="1">Secreted metalloproteinase that allows assimilation of proteinaceous substrates.</text>
</comment>
<dbReference type="OrthoDB" id="536211at2759"/>
<dbReference type="AlphaFoldDB" id="A0A010QPD4"/>
<dbReference type="Gene3D" id="3.40.390.10">
    <property type="entry name" value="Collagenase (Catalytic Domain)"/>
    <property type="match status" value="1"/>
</dbReference>
<proteinExistence type="inferred from homology"/>
<evidence type="ECO:0000313" key="6">
    <source>
        <dbReference type="EMBL" id="EXF81962.1"/>
    </source>
</evidence>
<evidence type="ECO:0000256" key="2">
    <source>
        <dbReference type="ARBA" id="ARBA00008721"/>
    </source>
</evidence>
<feature type="compositionally biased region" description="Polar residues" evidence="3">
    <location>
        <begin position="150"/>
        <end position="201"/>
    </location>
</feature>
<feature type="domain" description="Peptidase M43 pregnancy-associated plasma-A" evidence="5">
    <location>
        <begin position="499"/>
        <end position="594"/>
    </location>
</feature>
<dbReference type="InterPro" id="IPR024079">
    <property type="entry name" value="MetalloPept_cat_dom_sf"/>
</dbReference>
<reference evidence="6 7" key="1">
    <citation type="submission" date="2014-02" db="EMBL/GenBank/DDBJ databases">
        <title>The genome sequence of Colletotrichum fioriniae PJ7.</title>
        <authorList>
            <person name="Baroncelli R."/>
            <person name="Thon M.R."/>
        </authorList>
    </citation>
    <scope>NUCLEOTIDE SEQUENCE [LARGE SCALE GENOMIC DNA]</scope>
    <source>
        <strain evidence="6 7">PJ7</strain>
    </source>
</reference>
<dbReference type="Pfam" id="PF05572">
    <property type="entry name" value="Peptidase_M43"/>
    <property type="match status" value="1"/>
</dbReference>
<feature type="compositionally biased region" description="Low complexity" evidence="3">
    <location>
        <begin position="36"/>
        <end position="57"/>
    </location>
</feature>
<dbReference type="KEGG" id="cfj:CFIO01_02670"/>
<dbReference type="InterPro" id="IPR008754">
    <property type="entry name" value="Peptidase_M43"/>
</dbReference>
<accession>A0A010QPD4</accession>